<dbReference type="AlphaFoldDB" id="A0A8K0TAZ9"/>
<comment type="caution">
    <text evidence="3">The sequence shown here is derived from an EMBL/GenBank/DDBJ whole genome shotgun (WGS) entry which is preliminary data.</text>
</comment>
<accession>A0A8K0TAZ9</accession>
<name>A0A8K0TAZ9_9PEZI</name>
<proteinExistence type="predicted"/>
<evidence type="ECO:0000313" key="4">
    <source>
        <dbReference type="Proteomes" id="UP000813385"/>
    </source>
</evidence>
<keyword evidence="1" id="KW-0863">Zinc-finger</keyword>
<dbReference type="Proteomes" id="UP000813385">
    <property type="component" value="Unassembled WGS sequence"/>
</dbReference>
<dbReference type="OrthoDB" id="8117402at2759"/>
<sequence length="264" mass="30202">MRSLIHHAVHGDLPLPSALPPNGWINSPGKVPVMIPRAFFELPPPTKYRCAECEAEFDAELPLRNHQLATKHERQKDEDTNQFICAECGKGFGTFEKMRSHKNNAHGVKLDCRINDCEYRGFSVAEMVDHMYQRHNHECPYPACGWHHSPPPHPPHQTTQKTRRHGLTGCFSVAVHWDAHHTDDKHNSPCPYPTCAFVAKDMSELMTHLHRINHYSCSVCGHMEKSVQPRLAEHIDSHHNGLGDIVHTTMPKLTRVFFDERLNE</sequence>
<feature type="domain" description="C2H2-type" evidence="2">
    <location>
        <begin position="48"/>
        <end position="77"/>
    </location>
</feature>
<protein>
    <recommendedName>
        <fullName evidence="2">C2H2-type domain-containing protein</fullName>
    </recommendedName>
</protein>
<evidence type="ECO:0000259" key="2">
    <source>
        <dbReference type="PROSITE" id="PS50157"/>
    </source>
</evidence>
<dbReference type="SMART" id="SM00355">
    <property type="entry name" value="ZnF_C2H2"/>
    <property type="match status" value="5"/>
</dbReference>
<dbReference type="PROSITE" id="PS00028">
    <property type="entry name" value="ZINC_FINGER_C2H2_1"/>
    <property type="match status" value="2"/>
</dbReference>
<dbReference type="InterPro" id="IPR013087">
    <property type="entry name" value="Znf_C2H2_type"/>
</dbReference>
<gene>
    <name evidence="3" type="ORF">B0T11DRAFT_342295</name>
</gene>
<feature type="domain" description="C2H2-type" evidence="2">
    <location>
        <begin position="83"/>
        <end position="106"/>
    </location>
</feature>
<dbReference type="GO" id="GO:0008270">
    <property type="term" value="F:zinc ion binding"/>
    <property type="evidence" value="ECO:0007669"/>
    <property type="project" value="UniProtKB-KW"/>
</dbReference>
<keyword evidence="4" id="KW-1185">Reference proteome</keyword>
<keyword evidence="1" id="KW-0479">Metal-binding</keyword>
<dbReference type="EMBL" id="JAGPXD010000005">
    <property type="protein sequence ID" value="KAH7354153.1"/>
    <property type="molecule type" value="Genomic_DNA"/>
</dbReference>
<dbReference type="Gene3D" id="3.30.160.60">
    <property type="entry name" value="Classic Zinc Finger"/>
    <property type="match status" value="1"/>
</dbReference>
<reference evidence="3" key="1">
    <citation type="journal article" date="2021" name="Nat. Commun.">
        <title>Genetic determinants of endophytism in the Arabidopsis root mycobiome.</title>
        <authorList>
            <person name="Mesny F."/>
            <person name="Miyauchi S."/>
            <person name="Thiergart T."/>
            <person name="Pickel B."/>
            <person name="Atanasova L."/>
            <person name="Karlsson M."/>
            <person name="Huettel B."/>
            <person name="Barry K.W."/>
            <person name="Haridas S."/>
            <person name="Chen C."/>
            <person name="Bauer D."/>
            <person name="Andreopoulos W."/>
            <person name="Pangilinan J."/>
            <person name="LaButti K."/>
            <person name="Riley R."/>
            <person name="Lipzen A."/>
            <person name="Clum A."/>
            <person name="Drula E."/>
            <person name="Henrissat B."/>
            <person name="Kohler A."/>
            <person name="Grigoriev I.V."/>
            <person name="Martin F.M."/>
            <person name="Hacquard S."/>
        </authorList>
    </citation>
    <scope>NUCLEOTIDE SEQUENCE</scope>
    <source>
        <strain evidence="3">MPI-CAGE-AT-0016</strain>
    </source>
</reference>
<dbReference type="PROSITE" id="PS50157">
    <property type="entry name" value="ZINC_FINGER_C2H2_2"/>
    <property type="match status" value="2"/>
</dbReference>
<organism evidence="3 4">
    <name type="scientific">Plectosphaerella cucumerina</name>
    <dbReference type="NCBI Taxonomy" id="40658"/>
    <lineage>
        <taxon>Eukaryota</taxon>
        <taxon>Fungi</taxon>
        <taxon>Dikarya</taxon>
        <taxon>Ascomycota</taxon>
        <taxon>Pezizomycotina</taxon>
        <taxon>Sordariomycetes</taxon>
        <taxon>Hypocreomycetidae</taxon>
        <taxon>Glomerellales</taxon>
        <taxon>Plectosphaerellaceae</taxon>
        <taxon>Plectosphaerella</taxon>
    </lineage>
</organism>
<keyword evidence="1" id="KW-0862">Zinc</keyword>
<evidence type="ECO:0000256" key="1">
    <source>
        <dbReference type="PROSITE-ProRule" id="PRU00042"/>
    </source>
</evidence>
<evidence type="ECO:0000313" key="3">
    <source>
        <dbReference type="EMBL" id="KAH7354153.1"/>
    </source>
</evidence>